<dbReference type="CDD" id="cd20691">
    <property type="entry name" value="CdiI_EC536-like"/>
    <property type="match status" value="1"/>
</dbReference>
<comment type="caution">
    <text evidence="1">The sequence shown here is derived from an EMBL/GenBank/DDBJ whole genome shotgun (WGS) entry which is preliminary data.</text>
</comment>
<evidence type="ECO:0000313" key="1">
    <source>
        <dbReference type="EMBL" id="EPY08107.1"/>
    </source>
</evidence>
<dbReference type="EMBL" id="ATMT01000027">
    <property type="protein sequence ID" value="EPY08107.1"/>
    <property type="molecule type" value="Genomic_DNA"/>
</dbReference>
<protein>
    <submittedName>
        <fullName evidence="1">Uncharacterized protein</fullName>
    </submittedName>
</protein>
<sequence length="133" mass="15798">MNKKIKEIYFLNQNEMESEYTLDIWYNKLINKTVDEIEVVDVTRMLSQNVLINLGIKKAMDILFDDPLAGEMYEGQLLELLYSIDLNKFEDLSQLKLLLQKISAILPNLDWFDEEDQKEYRDLLINFVKKIDT</sequence>
<dbReference type="InterPro" id="IPR040547">
    <property type="entry name" value="CdiI"/>
</dbReference>
<dbReference type="AlphaFoldDB" id="S9SQX8"/>
<gene>
    <name evidence="1" type="ORF">PAALTS15_06524</name>
</gene>
<dbReference type="Pfam" id="PF18616">
    <property type="entry name" value="CdiI_3"/>
    <property type="match status" value="1"/>
</dbReference>
<dbReference type="Proteomes" id="UP000015344">
    <property type="component" value="Unassembled WGS sequence"/>
</dbReference>
<accession>S9SQX8</accession>
<reference evidence="1 2" key="1">
    <citation type="submission" date="2013-05" db="EMBL/GenBank/DDBJ databases">
        <authorList>
            <person name="Strain E.A."/>
            <person name="Brown E."/>
            <person name="Allard M.W."/>
            <person name="Luo Y.L."/>
        </authorList>
    </citation>
    <scope>NUCLEOTIDE SEQUENCE [LARGE SCALE GENOMIC DNA]</scope>
    <source>
        <strain evidence="1 2">TS-15</strain>
    </source>
</reference>
<name>S9SQX8_PAEAL</name>
<dbReference type="PATRIC" id="fig|1117108.3.peg.1343"/>
<dbReference type="eggNOG" id="ENOG5031BKE">
    <property type="taxonomic scope" value="Bacteria"/>
</dbReference>
<organism evidence="1 2">
    <name type="scientific">Paenibacillus alvei TS-15</name>
    <dbReference type="NCBI Taxonomy" id="1117108"/>
    <lineage>
        <taxon>Bacteria</taxon>
        <taxon>Bacillati</taxon>
        <taxon>Bacillota</taxon>
        <taxon>Bacilli</taxon>
        <taxon>Bacillales</taxon>
        <taxon>Paenibacillaceae</taxon>
        <taxon>Paenibacillus</taxon>
    </lineage>
</organism>
<dbReference type="RefSeq" id="WP_021258782.1">
    <property type="nucleotide sequence ID" value="NZ_ATMT01000027.1"/>
</dbReference>
<evidence type="ECO:0000313" key="2">
    <source>
        <dbReference type="Proteomes" id="UP000015344"/>
    </source>
</evidence>
<proteinExistence type="predicted"/>